<dbReference type="Gene3D" id="1.20.120.1760">
    <property type="match status" value="1"/>
</dbReference>
<accession>C7N628</accession>
<dbReference type="PANTHER" id="PTHR14269">
    <property type="entry name" value="CDP-DIACYLGLYCEROL--GLYCEROL-3-PHOSPHATE 3-PHOSPHATIDYLTRANSFERASE-RELATED"/>
    <property type="match status" value="1"/>
</dbReference>
<keyword evidence="4 11" id="KW-0808">Transferase</keyword>
<comment type="similarity">
    <text evidence="2 11">Belongs to the CDP-alcohol phosphatidyltransferase class-I family.</text>
</comment>
<evidence type="ECO:0000256" key="7">
    <source>
        <dbReference type="ARBA" id="ARBA00023098"/>
    </source>
</evidence>
<dbReference type="AlphaFoldDB" id="C7N628"/>
<keyword evidence="10" id="KW-1208">Phospholipid metabolism</keyword>
<reference evidence="13 14" key="1">
    <citation type="journal article" date="2009" name="Stand. Genomic Sci.">
        <title>Complete genome sequence of Slackia heliotrinireducens type strain (RHS 1).</title>
        <authorList>
            <person name="Pukall R."/>
            <person name="Lapidus A."/>
            <person name="Nolan M."/>
            <person name="Copeland A."/>
            <person name="Glavina Del Rio T."/>
            <person name="Lucas S."/>
            <person name="Chen F."/>
            <person name="Tice H."/>
            <person name="Cheng J.F."/>
            <person name="Chertkov O."/>
            <person name="Bruce D."/>
            <person name="Goodwin L."/>
            <person name="Kuske C."/>
            <person name="Brettin T."/>
            <person name="Detter J.C."/>
            <person name="Han C."/>
            <person name="Pitluck S."/>
            <person name="Pati A."/>
            <person name="Mavrommatis K."/>
            <person name="Ivanova N."/>
            <person name="Ovchinnikova G."/>
            <person name="Chen A."/>
            <person name="Palaniappan K."/>
            <person name="Schneider S."/>
            <person name="Rohde M."/>
            <person name="Chain P."/>
            <person name="D'haeseleer P."/>
            <person name="Goker M."/>
            <person name="Bristow J."/>
            <person name="Eisen J.A."/>
            <person name="Markowitz V."/>
            <person name="Kyrpides N.C."/>
            <person name="Klenk H.P."/>
            <person name="Hugenholtz P."/>
        </authorList>
    </citation>
    <scope>NUCLEOTIDE SEQUENCE [LARGE SCALE GENOMIC DNA]</scope>
    <source>
        <strain evidence="14">ATCC 29202 / DSM 20476 / NCTC 11029 / RHS 1</strain>
    </source>
</reference>
<keyword evidence="3" id="KW-0444">Lipid biosynthesis</keyword>
<evidence type="ECO:0000256" key="5">
    <source>
        <dbReference type="ARBA" id="ARBA00022692"/>
    </source>
</evidence>
<protein>
    <submittedName>
        <fullName evidence="13">Phosphatidylglycerophosphate synthase</fullName>
    </submittedName>
</protein>
<keyword evidence="7" id="KW-0443">Lipid metabolism</keyword>
<evidence type="ECO:0000256" key="12">
    <source>
        <dbReference type="SAM" id="Phobius"/>
    </source>
</evidence>
<dbReference type="InterPro" id="IPR050324">
    <property type="entry name" value="CDP-alcohol_PTase-I"/>
</dbReference>
<dbReference type="Pfam" id="PF01066">
    <property type="entry name" value="CDP-OH_P_transf"/>
    <property type="match status" value="1"/>
</dbReference>
<dbReference type="HOGENOM" id="CLU_051314_6_1_11"/>
<keyword evidence="5 12" id="KW-0812">Transmembrane</keyword>
<dbReference type="InterPro" id="IPR048254">
    <property type="entry name" value="CDP_ALCOHOL_P_TRANSF_CS"/>
</dbReference>
<name>C7N628_SLAHD</name>
<feature type="transmembrane region" description="Helical" evidence="12">
    <location>
        <begin position="126"/>
        <end position="148"/>
    </location>
</feature>
<keyword evidence="9" id="KW-0594">Phospholipid biosynthesis</keyword>
<gene>
    <name evidence="13" type="ordered locus">Shel_13400</name>
</gene>
<proteinExistence type="inferred from homology"/>
<dbReference type="GO" id="GO:0016020">
    <property type="term" value="C:membrane"/>
    <property type="evidence" value="ECO:0007669"/>
    <property type="project" value="UniProtKB-SubCell"/>
</dbReference>
<evidence type="ECO:0000256" key="3">
    <source>
        <dbReference type="ARBA" id="ARBA00022516"/>
    </source>
</evidence>
<feature type="transmembrane region" description="Helical" evidence="12">
    <location>
        <begin position="81"/>
        <end position="105"/>
    </location>
</feature>
<dbReference type="STRING" id="471855.Shel_13400"/>
<dbReference type="RefSeq" id="WP_012798465.1">
    <property type="nucleotide sequence ID" value="NC_013165.1"/>
</dbReference>
<keyword evidence="14" id="KW-1185">Reference proteome</keyword>
<keyword evidence="8 12" id="KW-0472">Membrane</keyword>
<evidence type="ECO:0000256" key="11">
    <source>
        <dbReference type="RuleBase" id="RU003750"/>
    </source>
</evidence>
<dbReference type="Proteomes" id="UP000002026">
    <property type="component" value="Chromosome"/>
</dbReference>
<dbReference type="GO" id="GO:0016780">
    <property type="term" value="F:phosphotransferase activity, for other substituted phosphate groups"/>
    <property type="evidence" value="ECO:0007669"/>
    <property type="project" value="InterPro"/>
</dbReference>
<evidence type="ECO:0000256" key="9">
    <source>
        <dbReference type="ARBA" id="ARBA00023209"/>
    </source>
</evidence>
<evidence type="ECO:0000313" key="13">
    <source>
        <dbReference type="EMBL" id="ACV22363.1"/>
    </source>
</evidence>
<comment type="subcellular location">
    <subcellularLocation>
        <location evidence="1">Membrane</location>
        <topology evidence="1">Multi-pass membrane protein</topology>
    </subcellularLocation>
</comment>
<evidence type="ECO:0000256" key="10">
    <source>
        <dbReference type="ARBA" id="ARBA00023264"/>
    </source>
</evidence>
<organism evidence="13 14">
    <name type="scientific">Slackia heliotrinireducens (strain ATCC 29202 / DSM 20476 / NCTC 11029 / RHS 1)</name>
    <name type="common">Peptococcus heliotrinreducens</name>
    <dbReference type="NCBI Taxonomy" id="471855"/>
    <lineage>
        <taxon>Bacteria</taxon>
        <taxon>Bacillati</taxon>
        <taxon>Actinomycetota</taxon>
        <taxon>Coriobacteriia</taxon>
        <taxon>Eggerthellales</taxon>
        <taxon>Eggerthellaceae</taxon>
        <taxon>Slackia</taxon>
    </lineage>
</organism>
<evidence type="ECO:0000313" key="14">
    <source>
        <dbReference type="Proteomes" id="UP000002026"/>
    </source>
</evidence>
<keyword evidence="6 12" id="KW-1133">Transmembrane helix</keyword>
<dbReference type="KEGG" id="shi:Shel_13400"/>
<feature type="transmembrane region" description="Helical" evidence="12">
    <location>
        <begin position="174"/>
        <end position="194"/>
    </location>
</feature>
<dbReference type="PROSITE" id="PS00379">
    <property type="entry name" value="CDP_ALCOHOL_P_TRANSF"/>
    <property type="match status" value="1"/>
</dbReference>
<evidence type="ECO:0000256" key="4">
    <source>
        <dbReference type="ARBA" id="ARBA00022679"/>
    </source>
</evidence>
<evidence type="ECO:0000256" key="6">
    <source>
        <dbReference type="ARBA" id="ARBA00022989"/>
    </source>
</evidence>
<sequence length="238" mass="25967">MSAAAKSEVTTKIFTIPNLISFARLCLVPVFAVLLLDGHNGLACLVFAIAASSDFIDGYLARSTGNVSKLGQFLDPLVDRALLITGVVCLLVVGRLPLWVILVVIARDIYLVASAAHLMYHYNERIAVILPGKVATTLLYIGFAGLLLNMPQGTWLHVTDFSWLPGFNGVACSWGIWFVYAGLILSLIVTIIYIRKGWAARCRHYDENGVRIDERTYTLRDALKGAVDEPANDVGAEA</sequence>
<dbReference type="GO" id="GO:0046474">
    <property type="term" value="P:glycerophospholipid biosynthetic process"/>
    <property type="evidence" value="ECO:0007669"/>
    <property type="project" value="TreeGrafter"/>
</dbReference>
<feature type="transmembrane region" description="Helical" evidence="12">
    <location>
        <begin position="16"/>
        <end position="35"/>
    </location>
</feature>
<evidence type="ECO:0000256" key="2">
    <source>
        <dbReference type="ARBA" id="ARBA00010441"/>
    </source>
</evidence>
<dbReference type="eggNOG" id="COG0558">
    <property type="taxonomic scope" value="Bacteria"/>
</dbReference>
<dbReference type="InterPro" id="IPR043130">
    <property type="entry name" value="CDP-OH_PTrfase_TM_dom"/>
</dbReference>
<dbReference type="InterPro" id="IPR000462">
    <property type="entry name" value="CDP-OH_P_trans"/>
</dbReference>
<dbReference type="PANTHER" id="PTHR14269:SF11">
    <property type="entry name" value="CDP-DIACYLGLYCEROL--GLYCEROL-3-PHOSPHATE 3-PHOSPHATIDYLTRANSFERASE"/>
    <property type="match status" value="1"/>
</dbReference>
<evidence type="ECO:0000256" key="8">
    <source>
        <dbReference type="ARBA" id="ARBA00023136"/>
    </source>
</evidence>
<evidence type="ECO:0000256" key="1">
    <source>
        <dbReference type="ARBA" id="ARBA00004141"/>
    </source>
</evidence>
<dbReference type="EMBL" id="CP001684">
    <property type="protein sequence ID" value="ACV22363.1"/>
    <property type="molecule type" value="Genomic_DNA"/>
</dbReference>